<accession>A0ABT1LCV6</accession>
<dbReference type="RefSeq" id="WP_254739637.1">
    <property type="nucleotide sequence ID" value="NZ_JANCLU010000004.1"/>
</dbReference>
<dbReference type="InterPro" id="IPR036465">
    <property type="entry name" value="vWFA_dom_sf"/>
</dbReference>
<sequence>MFHLASTVFSSRTHTGVRSALAGLAALAALLAASGRPALARDGSIEVDVELVLAVDISYSMDPEEQALQRQGYVEAFRSPVILDAISKGVNGRIAVAYMEWAGTGNQDVVVDWQVIDGIETAQEFAAKLAARPIRRLYRTSISGALDFAVSMFETNNYRGLKRVIDVSGDGSNNQGRPVTQARDDALAAGITINGLPIMLNRPNFGYPEVAHLDQYYTDCVIGGPAAFTIPIRERSQFVDAIRTKILLEVALAPQRERPHNVIPAQATPEAPSSSCTFGERSWQQRWGN</sequence>
<organism evidence="3 4">
    <name type="scientific">Alsobacter ponti</name>
    <dbReference type="NCBI Taxonomy" id="2962936"/>
    <lineage>
        <taxon>Bacteria</taxon>
        <taxon>Pseudomonadati</taxon>
        <taxon>Pseudomonadota</taxon>
        <taxon>Alphaproteobacteria</taxon>
        <taxon>Hyphomicrobiales</taxon>
        <taxon>Alsobacteraceae</taxon>
        <taxon>Alsobacter</taxon>
    </lineage>
</organism>
<evidence type="ECO:0000256" key="2">
    <source>
        <dbReference type="SAM" id="SignalP"/>
    </source>
</evidence>
<dbReference type="Pfam" id="PF06707">
    <property type="entry name" value="DUF1194"/>
    <property type="match status" value="1"/>
</dbReference>
<proteinExistence type="predicted"/>
<keyword evidence="4" id="KW-1185">Reference proteome</keyword>
<dbReference type="InterPro" id="IPR010607">
    <property type="entry name" value="DUF1194"/>
</dbReference>
<dbReference type="EMBL" id="JANCLU010000004">
    <property type="protein sequence ID" value="MCP8938088.1"/>
    <property type="molecule type" value="Genomic_DNA"/>
</dbReference>
<evidence type="ECO:0000313" key="4">
    <source>
        <dbReference type="Proteomes" id="UP001205890"/>
    </source>
</evidence>
<protein>
    <submittedName>
        <fullName evidence="3">DUF1194 domain-containing protein</fullName>
    </submittedName>
</protein>
<comment type="caution">
    <text evidence="3">The sequence shown here is derived from an EMBL/GenBank/DDBJ whole genome shotgun (WGS) entry which is preliminary data.</text>
</comment>
<dbReference type="SUPFAM" id="SSF53300">
    <property type="entry name" value="vWA-like"/>
    <property type="match status" value="1"/>
</dbReference>
<evidence type="ECO:0000313" key="3">
    <source>
        <dbReference type="EMBL" id="MCP8938088.1"/>
    </source>
</evidence>
<name>A0ABT1LCV6_9HYPH</name>
<feature type="compositionally biased region" description="Polar residues" evidence="1">
    <location>
        <begin position="271"/>
        <end position="289"/>
    </location>
</feature>
<feature type="chain" id="PRO_5045326722" evidence="2">
    <location>
        <begin position="41"/>
        <end position="289"/>
    </location>
</feature>
<dbReference type="CDD" id="cd00198">
    <property type="entry name" value="vWFA"/>
    <property type="match status" value="1"/>
</dbReference>
<evidence type="ECO:0000256" key="1">
    <source>
        <dbReference type="SAM" id="MobiDB-lite"/>
    </source>
</evidence>
<dbReference type="Gene3D" id="3.40.50.410">
    <property type="entry name" value="von Willebrand factor, type A domain"/>
    <property type="match status" value="1"/>
</dbReference>
<feature type="region of interest" description="Disordered" evidence="1">
    <location>
        <begin position="265"/>
        <end position="289"/>
    </location>
</feature>
<gene>
    <name evidence="3" type="ORF">NK718_06140</name>
</gene>
<dbReference type="Proteomes" id="UP001205890">
    <property type="component" value="Unassembled WGS sequence"/>
</dbReference>
<reference evidence="3 4" key="1">
    <citation type="submission" date="2022-07" db="EMBL/GenBank/DDBJ databases">
        <authorList>
            <person name="Li W.-J."/>
            <person name="Deng Q.-Q."/>
        </authorList>
    </citation>
    <scope>NUCLEOTIDE SEQUENCE [LARGE SCALE GENOMIC DNA]</scope>
    <source>
        <strain evidence="3 4">SYSU M60028</strain>
    </source>
</reference>
<feature type="signal peptide" evidence="2">
    <location>
        <begin position="1"/>
        <end position="40"/>
    </location>
</feature>
<keyword evidence="2" id="KW-0732">Signal</keyword>